<evidence type="ECO:0000256" key="1">
    <source>
        <dbReference type="ARBA" id="ARBA00022475"/>
    </source>
</evidence>
<dbReference type="EMBL" id="FNCV01000001">
    <property type="protein sequence ID" value="SDG44586.1"/>
    <property type="molecule type" value="Genomic_DNA"/>
</dbReference>
<dbReference type="PANTHER" id="PTHR32432:SF4">
    <property type="entry name" value="CELL DIVISION PROTEIN FTSA"/>
    <property type="match status" value="1"/>
</dbReference>
<dbReference type="SUPFAM" id="SSF53067">
    <property type="entry name" value="Actin-like ATPase domain"/>
    <property type="match status" value="2"/>
</dbReference>
<dbReference type="Gene3D" id="3.30.420.40">
    <property type="match status" value="2"/>
</dbReference>
<keyword evidence="4 5" id="KW-0131">Cell cycle</keyword>
<gene>
    <name evidence="5" type="primary">ftsA</name>
    <name evidence="8" type="ORF">SAMN05421742_101269</name>
</gene>
<dbReference type="NCBIfam" id="TIGR01174">
    <property type="entry name" value="ftsA"/>
    <property type="match status" value="1"/>
</dbReference>
<evidence type="ECO:0000256" key="2">
    <source>
        <dbReference type="ARBA" id="ARBA00022618"/>
    </source>
</evidence>
<dbReference type="Pfam" id="PF02491">
    <property type="entry name" value="SHS2_FTSA"/>
    <property type="match status" value="1"/>
</dbReference>
<comment type="subcellular location">
    <subcellularLocation>
        <location evidence="5">Cell membrane</location>
        <topology evidence="5">Peripheral membrane protein</topology>
        <orientation evidence="5">Cytoplasmic side</orientation>
    </subcellularLocation>
    <text evidence="5">Localizes to the Z ring in an FtsZ-dependent manner. Targeted to the membrane through a conserved C-terminal amphipathic helix.</text>
</comment>
<dbReference type="AlphaFoldDB" id="A0A1G7UAH8"/>
<dbReference type="InterPro" id="IPR043129">
    <property type="entry name" value="ATPase_NBD"/>
</dbReference>
<accession>A0A1G7UAH8</accession>
<name>A0A1G7UAH8_9PROT</name>
<evidence type="ECO:0000256" key="3">
    <source>
        <dbReference type="ARBA" id="ARBA00023136"/>
    </source>
</evidence>
<sequence length="413" mass="44034">MRTGLIAALDVGTSKVACFIAHAGDDGRLEVLGVGHQRAQGMRNGQVVNMDRVEAAIRAAVEGAEQMAGQRIDSVLLSVNSGQPHSTRAEIDLALDGHEIRDSDVARVLDHARALSDGPERDLIHCIPTTYTIDGGDGIVDPRGMFGQRLGVHIHLVTAAAGPVRNLALAVERAHLAIEGRVVAPYASGLSCLVEDEREMGAILIDIGGGTTSFAVFLDNQMVFVDSLPVGGNHVTNDIAKGLSTPLANAERLKTVYGNCLPSPSDQREFLKVPLVGEDEESSANEVPRSMLINIIRPRLEETLELVRHHLEHAGLSHVAGRRVVLTGGGSQLSGIRELAEMVLDKQVRLAQPQRLLGLPDSVGGPAFATAAGLLRYGQKVHVEAPAHPEPARRADGSGGRLGRLGRWLKENF</sequence>
<dbReference type="STRING" id="83401.SAMN05421742_101269"/>
<dbReference type="PANTHER" id="PTHR32432">
    <property type="entry name" value="CELL DIVISION PROTEIN FTSA-RELATED"/>
    <property type="match status" value="1"/>
</dbReference>
<keyword evidence="2 5" id="KW-0132">Cell division</keyword>
<dbReference type="InterPro" id="IPR020823">
    <property type="entry name" value="Cell_div_FtsA"/>
</dbReference>
<comment type="similarity">
    <text evidence="5 6">Belongs to the FtsA/MreB family.</text>
</comment>
<keyword evidence="3 5" id="KW-0472">Membrane</keyword>
<evidence type="ECO:0000313" key="9">
    <source>
        <dbReference type="Proteomes" id="UP000217076"/>
    </source>
</evidence>
<comment type="function">
    <text evidence="5 6">Cell division protein that is involved in the assembly of the Z ring. May serve as a membrane anchor for the Z ring.</text>
</comment>
<feature type="domain" description="SHS2" evidence="7">
    <location>
        <begin position="6"/>
        <end position="192"/>
    </location>
</feature>
<dbReference type="GO" id="GO:0043093">
    <property type="term" value="P:FtsZ-dependent cytokinesis"/>
    <property type="evidence" value="ECO:0007669"/>
    <property type="project" value="UniProtKB-UniRule"/>
</dbReference>
<dbReference type="GO" id="GO:0032153">
    <property type="term" value="C:cell division site"/>
    <property type="evidence" value="ECO:0007669"/>
    <property type="project" value="UniProtKB-UniRule"/>
</dbReference>
<dbReference type="OrthoDB" id="9810567at2"/>
<keyword evidence="1 5" id="KW-1003">Cell membrane</keyword>
<organism evidence="8 9">
    <name type="scientific">Roseospirillum parvum</name>
    <dbReference type="NCBI Taxonomy" id="83401"/>
    <lineage>
        <taxon>Bacteria</taxon>
        <taxon>Pseudomonadati</taxon>
        <taxon>Pseudomonadota</taxon>
        <taxon>Alphaproteobacteria</taxon>
        <taxon>Rhodospirillales</taxon>
        <taxon>Rhodospirillaceae</taxon>
        <taxon>Roseospirillum</taxon>
    </lineage>
</organism>
<reference evidence="9" key="1">
    <citation type="submission" date="2016-10" db="EMBL/GenBank/DDBJ databases">
        <authorList>
            <person name="Varghese N."/>
            <person name="Submissions S."/>
        </authorList>
    </citation>
    <scope>NUCLEOTIDE SEQUENCE [LARGE SCALE GENOMIC DNA]</scope>
    <source>
        <strain evidence="9">930I</strain>
    </source>
</reference>
<dbReference type="InterPro" id="IPR003494">
    <property type="entry name" value="SHS2_FtsA"/>
</dbReference>
<dbReference type="CDD" id="cd24048">
    <property type="entry name" value="ASKHA_NBD_FtsA"/>
    <property type="match status" value="1"/>
</dbReference>
<dbReference type="InterPro" id="IPR050696">
    <property type="entry name" value="FtsA/MreB"/>
</dbReference>
<comment type="subunit">
    <text evidence="5">Self-interacts. Interacts with FtsZ.</text>
</comment>
<evidence type="ECO:0000256" key="5">
    <source>
        <dbReference type="HAMAP-Rule" id="MF_02033"/>
    </source>
</evidence>
<evidence type="ECO:0000256" key="4">
    <source>
        <dbReference type="ARBA" id="ARBA00023306"/>
    </source>
</evidence>
<evidence type="ECO:0000256" key="6">
    <source>
        <dbReference type="PIRNR" id="PIRNR003101"/>
    </source>
</evidence>
<evidence type="ECO:0000313" key="8">
    <source>
        <dbReference type="EMBL" id="SDG44586.1"/>
    </source>
</evidence>
<protein>
    <recommendedName>
        <fullName evidence="5 6">Cell division protein FtsA</fullName>
    </recommendedName>
</protein>
<dbReference type="HAMAP" id="MF_02033">
    <property type="entry name" value="FtsA"/>
    <property type="match status" value="1"/>
</dbReference>
<evidence type="ECO:0000259" key="7">
    <source>
        <dbReference type="SMART" id="SM00842"/>
    </source>
</evidence>
<dbReference type="SMART" id="SM00842">
    <property type="entry name" value="FtsA"/>
    <property type="match status" value="1"/>
</dbReference>
<dbReference type="Pfam" id="PF14450">
    <property type="entry name" value="FtsA"/>
    <property type="match status" value="1"/>
</dbReference>
<proteinExistence type="inferred from homology"/>
<dbReference type="Proteomes" id="UP000217076">
    <property type="component" value="Unassembled WGS sequence"/>
</dbReference>
<keyword evidence="9" id="KW-1185">Reference proteome</keyword>
<dbReference type="PIRSF" id="PIRSF003101">
    <property type="entry name" value="FtsA"/>
    <property type="match status" value="1"/>
</dbReference>
<dbReference type="GO" id="GO:0009898">
    <property type="term" value="C:cytoplasmic side of plasma membrane"/>
    <property type="evidence" value="ECO:0007669"/>
    <property type="project" value="UniProtKB-UniRule"/>
</dbReference>